<dbReference type="InterPro" id="IPR018483">
    <property type="entry name" value="Carb_kinase_FGGY_CS"/>
</dbReference>
<dbReference type="SUPFAM" id="SSF53067">
    <property type="entry name" value="Actin-like ATPase domain"/>
    <property type="match status" value="2"/>
</dbReference>
<dbReference type="EMBL" id="CP022657">
    <property type="protein sequence ID" value="ASS75088.1"/>
    <property type="molecule type" value="Genomic_DNA"/>
</dbReference>
<name>A0A223D0C1_9BACL</name>
<evidence type="ECO:0000256" key="2">
    <source>
        <dbReference type="ARBA" id="ARBA00009156"/>
    </source>
</evidence>
<dbReference type="InterPro" id="IPR018485">
    <property type="entry name" value="FGGY_C"/>
</dbReference>
<dbReference type="KEGG" id="tab:CIG75_08935"/>
<evidence type="ECO:0000256" key="3">
    <source>
        <dbReference type="ARBA" id="ARBA00022679"/>
    </source>
</evidence>
<dbReference type="NCBIfam" id="TIGR01311">
    <property type="entry name" value="glycerol_kin"/>
    <property type="match status" value="1"/>
</dbReference>
<dbReference type="EC" id="2.7.1.30" evidence="11"/>
<dbReference type="RefSeq" id="WP_094236337.1">
    <property type="nucleotide sequence ID" value="NZ_CP022657.1"/>
</dbReference>
<feature type="binding site" evidence="11">
    <location>
        <position position="248"/>
    </location>
    <ligand>
        <name>glycerol</name>
        <dbReference type="ChEBI" id="CHEBI:17754"/>
    </ligand>
</feature>
<dbReference type="FunFam" id="3.30.420.40:FF:000008">
    <property type="entry name" value="Glycerol kinase"/>
    <property type="match status" value="1"/>
</dbReference>
<evidence type="ECO:0000256" key="12">
    <source>
        <dbReference type="RuleBase" id="RU003733"/>
    </source>
</evidence>
<feature type="binding site" evidence="11">
    <location>
        <position position="414"/>
    </location>
    <ligand>
        <name>ATP</name>
        <dbReference type="ChEBI" id="CHEBI:30616"/>
    </ligand>
</feature>
<gene>
    <name evidence="11 15" type="primary">glpK</name>
    <name evidence="15" type="ORF">CIG75_08935</name>
</gene>
<evidence type="ECO:0000256" key="9">
    <source>
        <dbReference type="ARBA" id="ARBA00054633"/>
    </source>
</evidence>
<feature type="binding site" evidence="11">
    <location>
        <position position="88"/>
    </location>
    <ligand>
        <name>sn-glycerol 3-phosphate</name>
        <dbReference type="ChEBI" id="CHEBI:57597"/>
    </ligand>
</feature>
<evidence type="ECO:0000313" key="15">
    <source>
        <dbReference type="EMBL" id="ASS75088.1"/>
    </source>
</evidence>
<dbReference type="GO" id="GO:0006072">
    <property type="term" value="P:glycerol-3-phosphate metabolic process"/>
    <property type="evidence" value="ECO:0007669"/>
    <property type="project" value="InterPro"/>
</dbReference>
<evidence type="ECO:0000259" key="13">
    <source>
        <dbReference type="Pfam" id="PF00370"/>
    </source>
</evidence>
<dbReference type="Pfam" id="PF00370">
    <property type="entry name" value="FGGY_N"/>
    <property type="match status" value="1"/>
</dbReference>
<dbReference type="CDD" id="cd07786">
    <property type="entry name" value="FGGY_EcGK_like"/>
    <property type="match status" value="1"/>
</dbReference>
<reference evidence="15 16" key="1">
    <citation type="journal article" date="2015" name="Int. J. Syst. Evol. Microbiol.">
        <title>Tumebacillus algifaecis sp. nov., isolated from decomposing algal scum.</title>
        <authorList>
            <person name="Wu Y.F."/>
            <person name="Zhang B."/>
            <person name="Xing P."/>
            <person name="Wu Q.L."/>
            <person name="Liu S.J."/>
        </authorList>
    </citation>
    <scope>NUCLEOTIDE SEQUENCE [LARGE SCALE GENOMIC DNA]</scope>
    <source>
        <strain evidence="15 16">THMBR28</strain>
    </source>
</reference>
<evidence type="ECO:0000256" key="1">
    <source>
        <dbReference type="ARBA" id="ARBA00005190"/>
    </source>
</evidence>
<accession>A0A223D0C1</accession>
<comment type="activity regulation">
    <text evidence="11">Activated by phosphorylation and inhibited by fructose 1,6-bisphosphate (FBP).</text>
</comment>
<evidence type="ECO:0000256" key="5">
    <source>
        <dbReference type="ARBA" id="ARBA00022777"/>
    </source>
</evidence>
<dbReference type="Gene3D" id="3.30.420.40">
    <property type="match status" value="2"/>
</dbReference>
<dbReference type="GO" id="GO:0019563">
    <property type="term" value="P:glycerol catabolic process"/>
    <property type="evidence" value="ECO:0007669"/>
    <property type="project" value="UniProtKB-UniRule"/>
</dbReference>
<dbReference type="NCBIfam" id="NF000756">
    <property type="entry name" value="PRK00047.1"/>
    <property type="match status" value="1"/>
</dbReference>
<dbReference type="GO" id="GO:0004370">
    <property type="term" value="F:glycerol kinase activity"/>
    <property type="evidence" value="ECO:0007669"/>
    <property type="project" value="UniProtKB-UniRule"/>
</dbReference>
<feature type="binding site" evidence="11">
    <location>
        <position position="313"/>
    </location>
    <ligand>
        <name>ATP</name>
        <dbReference type="ChEBI" id="CHEBI:30616"/>
    </ligand>
</feature>
<feature type="domain" description="Carbohydrate kinase FGGY C-terminal" evidence="14">
    <location>
        <begin position="265"/>
        <end position="453"/>
    </location>
</feature>
<feature type="binding site" evidence="11">
    <location>
        <position position="249"/>
    </location>
    <ligand>
        <name>glycerol</name>
        <dbReference type="ChEBI" id="CHEBI:17754"/>
    </ligand>
</feature>
<comment type="catalytic activity">
    <reaction evidence="8 11">
        <text>glycerol + ATP = sn-glycerol 3-phosphate + ADP + H(+)</text>
        <dbReference type="Rhea" id="RHEA:21644"/>
        <dbReference type="ChEBI" id="CHEBI:15378"/>
        <dbReference type="ChEBI" id="CHEBI:17754"/>
        <dbReference type="ChEBI" id="CHEBI:30616"/>
        <dbReference type="ChEBI" id="CHEBI:57597"/>
        <dbReference type="ChEBI" id="CHEBI:456216"/>
        <dbReference type="EC" id="2.7.1.30"/>
    </reaction>
</comment>
<feature type="binding site" evidence="11">
    <location>
        <position position="317"/>
    </location>
    <ligand>
        <name>ATP</name>
        <dbReference type="ChEBI" id="CHEBI:30616"/>
    </ligand>
</feature>
<dbReference type="InterPro" id="IPR005999">
    <property type="entry name" value="Glycerol_kin"/>
</dbReference>
<dbReference type="AlphaFoldDB" id="A0A223D0C1"/>
<dbReference type="Proteomes" id="UP000214688">
    <property type="component" value="Chromosome"/>
</dbReference>
<feature type="binding site" evidence="11">
    <location>
        <position position="313"/>
    </location>
    <ligand>
        <name>ADP</name>
        <dbReference type="ChEBI" id="CHEBI:456216"/>
    </ligand>
</feature>
<organism evidence="15 16">
    <name type="scientific">Tumebacillus algifaecis</name>
    <dbReference type="NCBI Taxonomy" id="1214604"/>
    <lineage>
        <taxon>Bacteria</taxon>
        <taxon>Bacillati</taxon>
        <taxon>Bacillota</taxon>
        <taxon>Bacilli</taxon>
        <taxon>Bacillales</taxon>
        <taxon>Alicyclobacillaceae</taxon>
        <taxon>Tumebacillus</taxon>
    </lineage>
</organism>
<feature type="binding site" evidence="11">
    <location>
        <position position="270"/>
    </location>
    <ligand>
        <name>ATP</name>
        <dbReference type="ChEBI" id="CHEBI:30616"/>
    </ligand>
</feature>
<keyword evidence="5 11" id="KW-0418">Kinase</keyword>
<feature type="binding site" evidence="11">
    <location>
        <position position="270"/>
    </location>
    <ligand>
        <name>ADP</name>
        <dbReference type="ChEBI" id="CHEBI:456216"/>
    </ligand>
</feature>
<dbReference type="PANTHER" id="PTHR10196">
    <property type="entry name" value="SUGAR KINASE"/>
    <property type="match status" value="1"/>
</dbReference>
<comment type="pathway">
    <text evidence="1 11">Polyol metabolism; glycerol degradation via glycerol kinase pathway; sn-glycerol 3-phosphate from glycerol: step 1/1.</text>
</comment>
<keyword evidence="3 11" id="KW-0808">Transferase</keyword>
<dbReference type="PROSITE" id="PS00445">
    <property type="entry name" value="FGGY_KINASES_2"/>
    <property type="match status" value="1"/>
</dbReference>
<comment type="subunit">
    <text evidence="10 11">Homotetramer and homodimer (in equilibrium).</text>
</comment>
<feature type="binding site" evidence="11">
    <location>
        <position position="139"/>
    </location>
    <ligand>
        <name>sn-glycerol 3-phosphate</name>
        <dbReference type="ChEBI" id="CHEBI:57597"/>
    </ligand>
</feature>
<keyword evidence="7 11" id="KW-0067">ATP-binding</keyword>
<feature type="binding site" evidence="11">
    <location>
        <position position="248"/>
    </location>
    <ligand>
        <name>sn-glycerol 3-phosphate</name>
        <dbReference type="ChEBI" id="CHEBI:57597"/>
    </ligand>
</feature>
<keyword evidence="16" id="KW-1185">Reference proteome</keyword>
<feature type="binding site" evidence="11">
    <location>
        <position position="19"/>
    </location>
    <ligand>
        <name>ATP</name>
        <dbReference type="ChEBI" id="CHEBI:30616"/>
    </ligand>
</feature>
<dbReference type="UniPathway" id="UPA00618">
    <property type="reaction ID" value="UER00672"/>
</dbReference>
<evidence type="ECO:0000259" key="14">
    <source>
        <dbReference type="Pfam" id="PF02782"/>
    </source>
</evidence>
<proteinExistence type="inferred from homology"/>
<feature type="binding site" evidence="11">
    <location>
        <position position="18"/>
    </location>
    <ligand>
        <name>ATP</name>
        <dbReference type="ChEBI" id="CHEBI:30616"/>
    </ligand>
</feature>
<feature type="binding site" evidence="11">
    <location>
        <position position="88"/>
    </location>
    <ligand>
        <name>glycerol</name>
        <dbReference type="ChEBI" id="CHEBI:17754"/>
    </ligand>
</feature>
<feature type="binding site" evidence="11">
    <location>
        <position position="87"/>
    </location>
    <ligand>
        <name>sn-glycerol 3-phosphate</name>
        <dbReference type="ChEBI" id="CHEBI:57597"/>
    </ligand>
</feature>
<dbReference type="OrthoDB" id="9805576at2"/>
<dbReference type="HAMAP" id="MF_00186">
    <property type="entry name" value="Glycerol_kin"/>
    <property type="match status" value="1"/>
</dbReference>
<keyword evidence="4 11" id="KW-0547">Nucleotide-binding</keyword>
<feature type="binding site" evidence="11">
    <location>
        <position position="21"/>
    </location>
    <ligand>
        <name>ADP</name>
        <dbReference type="ChEBI" id="CHEBI:456216"/>
    </ligand>
</feature>
<comment type="similarity">
    <text evidence="2 11 12">Belongs to the FGGY kinase family.</text>
</comment>
<evidence type="ECO:0000256" key="11">
    <source>
        <dbReference type="HAMAP-Rule" id="MF_00186"/>
    </source>
</evidence>
<dbReference type="PANTHER" id="PTHR10196:SF69">
    <property type="entry name" value="GLYCEROL KINASE"/>
    <property type="match status" value="1"/>
</dbReference>
<dbReference type="GO" id="GO:0005524">
    <property type="term" value="F:ATP binding"/>
    <property type="evidence" value="ECO:0007669"/>
    <property type="project" value="UniProtKB-UniRule"/>
</dbReference>
<feature type="binding site" evidence="11">
    <location>
        <position position="17"/>
    </location>
    <ligand>
        <name>sn-glycerol 3-phosphate</name>
        <dbReference type="ChEBI" id="CHEBI:57597"/>
    </ligand>
</feature>
<feature type="binding site" evidence="11">
    <location>
        <position position="414"/>
    </location>
    <ligand>
        <name>ADP</name>
        <dbReference type="ChEBI" id="CHEBI:456216"/>
    </ligand>
</feature>
<evidence type="ECO:0000313" key="16">
    <source>
        <dbReference type="Proteomes" id="UP000214688"/>
    </source>
</evidence>
<feature type="binding site" evidence="11">
    <location>
        <position position="17"/>
    </location>
    <ligand>
        <name>ATP</name>
        <dbReference type="ChEBI" id="CHEBI:30616"/>
    </ligand>
</feature>
<dbReference type="PIRSF" id="PIRSF000538">
    <property type="entry name" value="GlpK"/>
    <property type="match status" value="1"/>
</dbReference>
<evidence type="ECO:0000256" key="6">
    <source>
        <dbReference type="ARBA" id="ARBA00022798"/>
    </source>
</evidence>
<dbReference type="InterPro" id="IPR043129">
    <property type="entry name" value="ATPase_NBD"/>
</dbReference>
<feature type="binding site" evidence="11">
    <location>
        <position position="139"/>
    </location>
    <ligand>
        <name>glycerol</name>
        <dbReference type="ChEBI" id="CHEBI:17754"/>
    </ligand>
</feature>
<evidence type="ECO:0000256" key="4">
    <source>
        <dbReference type="ARBA" id="ARBA00022741"/>
    </source>
</evidence>
<keyword evidence="6 11" id="KW-0319">Glycerol metabolism</keyword>
<comment type="caution">
    <text evidence="11">Lacks conserved residue(s) required for the propagation of feature annotation.</text>
</comment>
<dbReference type="InterPro" id="IPR018484">
    <property type="entry name" value="FGGY_N"/>
</dbReference>
<dbReference type="GO" id="GO:0005829">
    <property type="term" value="C:cytosol"/>
    <property type="evidence" value="ECO:0007669"/>
    <property type="project" value="TreeGrafter"/>
</dbReference>
<protein>
    <recommendedName>
        <fullName evidence="11">Glycerol kinase</fullName>
        <ecNumber evidence="11">2.7.1.30</ecNumber>
    </recommendedName>
    <alternativeName>
        <fullName evidence="11">ATP:glycerol 3-phosphotransferase</fullName>
    </alternativeName>
    <alternativeName>
        <fullName evidence="11">Glycerokinase</fullName>
        <shortName evidence="11">GK</shortName>
    </alternativeName>
</protein>
<evidence type="ECO:0000256" key="8">
    <source>
        <dbReference type="ARBA" id="ARBA00052101"/>
    </source>
</evidence>
<feature type="binding site" evidence="11">
    <location>
        <position position="87"/>
    </location>
    <ligand>
        <name>glycerol</name>
        <dbReference type="ChEBI" id="CHEBI:17754"/>
    </ligand>
</feature>
<feature type="binding site" evidence="11">
    <location>
        <position position="418"/>
    </location>
    <ligand>
        <name>ADP</name>
        <dbReference type="ChEBI" id="CHEBI:456216"/>
    </ligand>
</feature>
<feature type="binding site" evidence="11">
    <location>
        <position position="17"/>
    </location>
    <ligand>
        <name>ADP</name>
        <dbReference type="ChEBI" id="CHEBI:456216"/>
    </ligand>
</feature>
<dbReference type="FunFam" id="3.30.420.40:FF:000007">
    <property type="entry name" value="Glycerol kinase"/>
    <property type="match status" value="1"/>
</dbReference>
<sequence length="502" mass="54652">MSDKKQRGYVVALDQGTTSSRAIVFNRNAQAVAADHLPLSQHYPAPGHVEHDALEIWDTQLLVLQNALQSAGISADEVAAIGITNQRETTVIWNKATGQPIHNAIVWQCRRTAGRCDELRLAGCADMIRAKTGLVLDAYFSATKAEWMLNASPELREQAERGELLFGTIDTWLIWKLTAGRLHITDVTNASRTMLFNIHSLDWDDELLALFGIPRAMLPEVRGSSEVYGKTCTGVLGVEVPIAGIAGDQQAALFGQGCFTQGMAKNTYGTGCFLLMNTGSKPTVSHQGLLTTIAWKVGDDVQYALEGSVFIAGAGVQWLRDELRIVEDAAESEQLAISVPDTGGVYIVPAFTGLGAPYWDAYARGSIFGLTRDTSRAHIARAMLEAIAYQTRDVLDAMQADAGLEITQLLVDGGATQNNFLMQFQADLLGAKVVRPQHHESTARGAAFLAGLAIGFWGSMEDLQRIGWEETAFLPQMEAAERELRYAGWKRAVERTGGWISP</sequence>
<dbReference type="Pfam" id="PF02782">
    <property type="entry name" value="FGGY_C"/>
    <property type="match status" value="1"/>
</dbReference>
<feature type="domain" description="Carbohydrate kinase FGGY N-terminal" evidence="13">
    <location>
        <begin position="9"/>
        <end position="255"/>
    </location>
</feature>
<evidence type="ECO:0000256" key="7">
    <source>
        <dbReference type="ARBA" id="ARBA00022840"/>
    </source>
</evidence>
<evidence type="ECO:0000256" key="10">
    <source>
        <dbReference type="ARBA" id="ARBA00063665"/>
    </source>
</evidence>
<comment type="function">
    <text evidence="9 11">Key enzyme in the regulation of glycerol uptake and metabolism. Catalyzes the phosphorylation of glycerol to yield sn-glycerol 3-phosphate.</text>
</comment>
<dbReference type="InterPro" id="IPR000577">
    <property type="entry name" value="Carb_kinase_FGGY"/>
</dbReference>